<protein>
    <submittedName>
        <fullName evidence="1">Uncharacterized protein</fullName>
    </submittedName>
</protein>
<evidence type="ECO:0000313" key="2">
    <source>
        <dbReference type="Proteomes" id="UP001295684"/>
    </source>
</evidence>
<organism evidence="1 2">
    <name type="scientific">Euplotes crassus</name>
    <dbReference type="NCBI Taxonomy" id="5936"/>
    <lineage>
        <taxon>Eukaryota</taxon>
        <taxon>Sar</taxon>
        <taxon>Alveolata</taxon>
        <taxon>Ciliophora</taxon>
        <taxon>Intramacronucleata</taxon>
        <taxon>Spirotrichea</taxon>
        <taxon>Hypotrichia</taxon>
        <taxon>Euplotida</taxon>
        <taxon>Euplotidae</taxon>
        <taxon>Moneuplotes</taxon>
    </lineage>
</organism>
<name>A0AAD1U768_EUPCR</name>
<accession>A0AAD1U768</accession>
<dbReference type="EMBL" id="CAMPGE010003043">
    <property type="protein sequence ID" value="CAI2361867.1"/>
    <property type="molecule type" value="Genomic_DNA"/>
</dbReference>
<sequence>MNQNILNLYYLKIINIESFYLVIPEFFDINICFRIKLEDWFLISSFRHTRSCCERYLIFDVSMLLQPKSVLILFISGSSSTLIVSFLNERYIKDFAQVAKLSKISWILGLRVALINNKRVGVILADSDSINSLCKIEILSDFTRFVDIVDSHVYFHNFILLINNINFSFYIFPRCSLFSEVSKLSHETIKHHCRIFSNNCENLPRLRISLPKLR</sequence>
<evidence type="ECO:0000313" key="1">
    <source>
        <dbReference type="EMBL" id="CAI2361867.1"/>
    </source>
</evidence>
<reference evidence="1" key="1">
    <citation type="submission" date="2023-07" db="EMBL/GenBank/DDBJ databases">
        <authorList>
            <consortium name="AG Swart"/>
            <person name="Singh M."/>
            <person name="Singh A."/>
            <person name="Seah K."/>
            <person name="Emmerich C."/>
        </authorList>
    </citation>
    <scope>NUCLEOTIDE SEQUENCE</scope>
    <source>
        <strain evidence="1">DP1</strain>
    </source>
</reference>
<comment type="caution">
    <text evidence="1">The sequence shown here is derived from an EMBL/GenBank/DDBJ whole genome shotgun (WGS) entry which is preliminary data.</text>
</comment>
<dbReference type="Proteomes" id="UP001295684">
    <property type="component" value="Unassembled WGS sequence"/>
</dbReference>
<keyword evidence="2" id="KW-1185">Reference proteome</keyword>
<dbReference type="AlphaFoldDB" id="A0AAD1U768"/>
<proteinExistence type="predicted"/>
<gene>
    <name evidence="1" type="ORF">ECRASSUSDP1_LOCUS3181</name>
</gene>